<feature type="compositionally biased region" description="Pro residues" evidence="1">
    <location>
        <begin position="26"/>
        <end position="35"/>
    </location>
</feature>
<organism evidence="2 3">
    <name type="scientific">Rangifer tarandus platyrhynchus</name>
    <name type="common">Svalbard reindeer</name>
    <dbReference type="NCBI Taxonomy" id="3082113"/>
    <lineage>
        <taxon>Eukaryota</taxon>
        <taxon>Metazoa</taxon>
        <taxon>Chordata</taxon>
        <taxon>Craniata</taxon>
        <taxon>Vertebrata</taxon>
        <taxon>Euteleostomi</taxon>
        <taxon>Mammalia</taxon>
        <taxon>Eutheria</taxon>
        <taxon>Laurasiatheria</taxon>
        <taxon>Artiodactyla</taxon>
        <taxon>Ruminantia</taxon>
        <taxon>Pecora</taxon>
        <taxon>Cervidae</taxon>
        <taxon>Odocoileinae</taxon>
        <taxon>Rangifer</taxon>
    </lineage>
</organism>
<reference evidence="2" key="1">
    <citation type="submission" date="2023-04" db="EMBL/GenBank/DDBJ databases">
        <authorList>
            <consortium name="ELIXIR-Norway"/>
        </authorList>
    </citation>
    <scope>NUCLEOTIDE SEQUENCE [LARGE SCALE GENOMIC DNA]</scope>
</reference>
<keyword evidence="3" id="KW-1185">Reference proteome</keyword>
<sequence>MRSADSSPRRGRQLGRERGDLGSGFPPRPRPPSGPAPADCGSVGPGAPGRDHGQTPGGGERDRVSILASHRGPLEVARGGKGKQRDAEKKHNRSKLPSARQRTQAGGEPHSAPTGPAPARPGKPGVASKLSGLSFAKLGLPSRFRVITEAVYVIARDAVRLISRRARPHRSAHGHRLSPALKHRASLATAFRKR</sequence>
<evidence type="ECO:0000256" key="1">
    <source>
        <dbReference type="SAM" id="MobiDB-lite"/>
    </source>
</evidence>
<evidence type="ECO:0000313" key="2">
    <source>
        <dbReference type="EMBL" id="CAI9166720.1"/>
    </source>
</evidence>
<dbReference type="Proteomes" id="UP001176941">
    <property type="component" value="Chromosome 26"/>
</dbReference>
<accession>A0ABN8YYR6</accession>
<evidence type="ECO:0000313" key="3">
    <source>
        <dbReference type="Proteomes" id="UP001176941"/>
    </source>
</evidence>
<gene>
    <name evidence="2" type="ORF">MRATA1EN1_LOCUS15682</name>
</gene>
<proteinExistence type="predicted"/>
<protein>
    <submittedName>
        <fullName evidence="2">Uncharacterized protein</fullName>
    </submittedName>
</protein>
<feature type="region of interest" description="Disordered" evidence="1">
    <location>
        <begin position="1"/>
        <end position="126"/>
    </location>
</feature>
<feature type="compositionally biased region" description="Basic and acidic residues" evidence="1">
    <location>
        <begin position="49"/>
        <end position="64"/>
    </location>
</feature>
<name>A0ABN8YYR6_RANTA</name>
<dbReference type="EMBL" id="OX459962">
    <property type="protein sequence ID" value="CAI9166720.1"/>
    <property type="molecule type" value="Genomic_DNA"/>
</dbReference>